<feature type="compositionally biased region" description="Low complexity" evidence="1">
    <location>
        <begin position="76"/>
        <end position="93"/>
    </location>
</feature>
<accession>A0AAD7ST56</accession>
<dbReference type="Proteomes" id="UP001221898">
    <property type="component" value="Unassembled WGS sequence"/>
</dbReference>
<keyword evidence="3" id="KW-1185">Reference proteome</keyword>
<feature type="compositionally biased region" description="Polar residues" evidence="1">
    <location>
        <begin position="32"/>
        <end position="43"/>
    </location>
</feature>
<dbReference type="EMBL" id="JAINUG010000038">
    <property type="protein sequence ID" value="KAJ8407688.1"/>
    <property type="molecule type" value="Genomic_DNA"/>
</dbReference>
<gene>
    <name evidence="2" type="ORF">AAFF_G00275450</name>
</gene>
<reference evidence="2" key="1">
    <citation type="journal article" date="2023" name="Science">
        <title>Genome structures resolve the early diversification of teleost fishes.</title>
        <authorList>
            <person name="Parey E."/>
            <person name="Louis A."/>
            <person name="Montfort J."/>
            <person name="Bouchez O."/>
            <person name="Roques C."/>
            <person name="Iampietro C."/>
            <person name="Lluch J."/>
            <person name="Castinel A."/>
            <person name="Donnadieu C."/>
            <person name="Desvignes T."/>
            <person name="Floi Bucao C."/>
            <person name="Jouanno E."/>
            <person name="Wen M."/>
            <person name="Mejri S."/>
            <person name="Dirks R."/>
            <person name="Jansen H."/>
            <person name="Henkel C."/>
            <person name="Chen W.J."/>
            <person name="Zahm M."/>
            <person name="Cabau C."/>
            <person name="Klopp C."/>
            <person name="Thompson A.W."/>
            <person name="Robinson-Rechavi M."/>
            <person name="Braasch I."/>
            <person name="Lecointre G."/>
            <person name="Bobe J."/>
            <person name="Postlethwait J.H."/>
            <person name="Berthelot C."/>
            <person name="Roest Crollius H."/>
            <person name="Guiguen Y."/>
        </authorList>
    </citation>
    <scope>NUCLEOTIDE SEQUENCE</scope>
    <source>
        <strain evidence="2">NC1722</strain>
    </source>
</reference>
<comment type="caution">
    <text evidence="2">The sequence shown here is derived from an EMBL/GenBank/DDBJ whole genome shotgun (WGS) entry which is preliminary data.</text>
</comment>
<organism evidence="2 3">
    <name type="scientific">Aldrovandia affinis</name>
    <dbReference type="NCBI Taxonomy" id="143900"/>
    <lineage>
        <taxon>Eukaryota</taxon>
        <taxon>Metazoa</taxon>
        <taxon>Chordata</taxon>
        <taxon>Craniata</taxon>
        <taxon>Vertebrata</taxon>
        <taxon>Euteleostomi</taxon>
        <taxon>Actinopterygii</taxon>
        <taxon>Neopterygii</taxon>
        <taxon>Teleostei</taxon>
        <taxon>Notacanthiformes</taxon>
        <taxon>Halosauridae</taxon>
        <taxon>Aldrovandia</taxon>
    </lineage>
</organism>
<evidence type="ECO:0000313" key="2">
    <source>
        <dbReference type="EMBL" id="KAJ8407688.1"/>
    </source>
</evidence>
<feature type="region of interest" description="Disordered" evidence="1">
    <location>
        <begin position="126"/>
        <end position="210"/>
    </location>
</feature>
<dbReference type="AlphaFoldDB" id="A0AAD7ST56"/>
<protein>
    <submittedName>
        <fullName evidence="2">Uncharacterized protein</fullName>
    </submittedName>
</protein>
<sequence length="210" mass="22874">MASVLQVSAAADGGRPVRAFPSCSPAQLWPDNKQQFNTLSNPNQEWRRRGQEEEEEEAERQGSGTEVSASARADPRAAGRLSASLSSPPARVRCNPPVCLSGRAVLPRPPRPPIPYARARLGAFPCPARGSPPERPCRTPHPAPPPLLPHIKGCRLPPLHSHAGLTRTYPPTHPPPKPARPARQLRGIRPQSRCHGIYTPAMWRKGKSRA</sequence>
<feature type="region of interest" description="Disordered" evidence="1">
    <location>
        <begin position="1"/>
        <end position="111"/>
    </location>
</feature>
<feature type="compositionally biased region" description="Pro residues" evidence="1">
    <location>
        <begin position="139"/>
        <end position="148"/>
    </location>
</feature>
<evidence type="ECO:0000256" key="1">
    <source>
        <dbReference type="SAM" id="MobiDB-lite"/>
    </source>
</evidence>
<evidence type="ECO:0000313" key="3">
    <source>
        <dbReference type="Proteomes" id="UP001221898"/>
    </source>
</evidence>
<proteinExistence type="predicted"/>
<name>A0AAD7ST56_9TELE</name>